<dbReference type="InterPro" id="IPR001907">
    <property type="entry name" value="ClpP"/>
</dbReference>
<sequence>MDRLLKLLRDNAPNRMRNRAENLLPARAESGEEATLYLYDVIVSDDFCGGVAAESFVKALNALDAPLIHLRINSPGGDVFAARAVEAAIRNHPSRIVAHVDGYAASAASFVAVACDEVEIAPGGFFMIHKAWTFTAGNADELLHAAAMLEKIDASLVDTYAQKTGRPSEEIAAWMQAETWFSAAEALECGFADRVAEAAPKAQAAWDLSVYANAPAVAAPETSNRERYERTARLFAATRH</sequence>
<dbReference type="AlphaFoldDB" id="A0A9D1U8H9"/>
<dbReference type="PRINTS" id="PR00127">
    <property type="entry name" value="CLPPROTEASEP"/>
</dbReference>
<dbReference type="EMBL" id="DXGI01000110">
    <property type="protein sequence ID" value="HIW78118.1"/>
    <property type="molecule type" value="Genomic_DNA"/>
</dbReference>
<reference evidence="7" key="1">
    <citation type="journal article" date="2021" name="PeerJ">
        <title>Extensive microbial diversity within the chicken gut microbiome revealed by metagenomics and culture.</title>
        <authorList>
            <person name="Gilroy R."/>
            <person name="Ravi A."/>
            <person name="Getino M."/>
            <person name="Pursley I."/>
            <person name="Horton D.L."/>
            <person name="Alikhan N.F."/>
            <person name="Baker D."/>
            <person name="Gharbi K."/>
            <person name="Hall N."/>
            <person name="Watson M."/>
            <person name="Adriaenssens E.M."/>
            <person name="Foster-Nyarko E."/>
            <person name="Jarju S."/>
            <person name="Secka A."/>
            <person name="Antonio M."/>
            <person name="Oren A."/>
            <person name="Chaudhuri R.R."/>
            <person name="La Ragione R."/>
            <person name="Hildebrand F."/>
            <person name="Pallen M.J."/>
        </authorList>
    </citation>
    <scope>NUCLEOTIDE SEQUENCE</scope>
    <source>
        <strain evidence="7">ChiSxjej5B17-1746</strain>
    </source>
</reference>
<keyword evidence="3 7" id="KW-0645">Protease</keyword>
<gene>
    <name evidence="7" type="ORF">H9874_03105</name>
</gene>
<keyword evidence="4" id="KW-0378">Hydrolase</keyword>
<accession>A0A9D1U8H9</accession>
<name>A0A9D1U8H9_9BACT</name>
<evidence type="ECO:0000256" key="4">
    <source>
        <dbReference type="ARBA" id="ARBA00022801"/>
    </source>
</evidence>
<dbReference type="GO" id="GO:0051117">
    <property type="term" value="F:ATPase binding"/>
    <property type="evidence" value="ECO:0007669"/>
    <property type="project" value="TreeGrafter"/>
</dbReference>
<evidence type="ECO:0000256" key="1">
    <source>
        <dbReference type="ARBA" id="ARBA00007039"/>
    </source>
</evidence>
<keyword evidence="5" id="KW-0720">Serine protease</keyword>
<dbReference type="GO" id="GO:0004252">
    <property type="term" value="F:serine-type endopeptidase activity"/>
    <property type="evidence" value="ECO:0007669"/>
    <property type="project" value="InterPro"/>
</dbReference>
<evidence type="ECO:0000313" key="8">
    <source>
        <dbReference type="Proteomes" id="UP000824264"/>
    </source>
</evidence>
<evidence type="ECO:0000256" key="2">
    <source>
        <dbReference type="ARBA" id="ARBA00022490"/>
    </source>
</evidence>
<evidence type="ECO:0000313" key="7">
    <source>
        <dbReference type="EMBL" id="HIW78118.1"/>
    </source>
</evidence>
<keyword evidence="2" id="KW-0963">Cytoplasm</keyword>
<evidence type="ECO:0000256" key="5">
    <source>
        <dbReference type="ARBA" id="ARBA00022825"/>
    </source>
</evidence>
<dbReference type="Gene3D" id="3.90.226.10">
    <property type="entry name" value="2-enoyl-CoA Hydratase, Chain A, domain 1"/>
    <property type="match status" value="1"/>
</dbReference>
<comment type="caution">
    <text evidence="7">The sequence shown here is derived from an EMBL/GenBank/DDBJ whole genome shotgun (WGS) entry which is preliminary data.</text>
</comment>
<dbReference type="InterPro" id="IPR023562">
    <property type="entry name" value="ClpP/TepA"/>
</dbReference>
<comment type="similarity">
    <text evidence="1 6">Belongs to the peptidase S14 family.</text>
</comment>
<evidence type="ECO:0000256" key="3">
    <source>
        <dbReference type="ARBA" id="ARBA00022670"/>
    </source>
</evidence>
<dbReference type="CDD" id="cd07016">
    <property type="entry name" value="S14_ClpP_1"/>
    <property type="match status" value="1"/>
</dbReference>
<dbReference type="NCBIfam" id="NF045542">
    <property type="entry name" value="Clp_rel_HeadMat"/>
    <property type="match status" value="1"/>
</dbReference>
<protein>
    <recommendedName>
        <fullName evidence="6">ATP-dependent Clp protease proteolytic subunit</fullName>
    </recommendedName>
</protein>
<evidence type="ECO:0000256" key="6">
    <source>
        <dbReference type="RuleBase" id="RU003567"/>
    </source>
</evidence>
<dbReference type="GO" id="GO:0009368">
    <property type="term" value="C:endopeptidase Clp complex"/>
    <property type="evidence" value="ECO:0007669"/>
    <property type="project" value="TreeGrafter"/>
</dbReference>
<dbReference type="GO" id="GO:0004176">
    <property type="term" value="F:ATP-dependent peptidase activity"/>
    <property type="evidence" value="ECO:0007669"/>
    <property type="project" value="InterPro"/>
</dbReference>
<organism evidence="7 8">
    <name type="scientific">Candidatus Bilophila faecipullorum</name>
    <dbReference type="NCBI Taxonomy" id="2838482"/>
    <lineage>
        <taxon>Bacteria</taxon>
        <taxon>Pseudomonadati</taxon>
        <taxon>Thermodesulfobacteriota</taxon>
        <taxon>Desulfovibrionia</taxon>
        <taxon>Desulfovibrionales</taxon>
        <taxon>Desulfovibrionaceae</taxon>
        <taxon>Bilophila</taxon>
    </lineage>
</organism>
<dbReference type="PANTHER" id="PTHR10381:SF70">
    <property type="entry name" value="ATP-DEPENDENT CLP PROTEASE PROTEOLYTIC SUBUNIT"/>
    <property type="match status" value="1"/>
</dbReference>
<dbReference type="SUPFAM" id="SSF52096">
    <property type="entry name" value="ClpP/crotonase"/>
    <property type="match status" value="1"/>
</dbReference>
<proteinExistence type="inferred from homology"/>
<reference evidence="7" key="2">
    <citation type="submission" date="2021-04" db="EMBL/GenBank/DDBJ databases">
        <authorList>
            <person name="Gilroy R."/>
        </authorList>
    </citation>
    <scope>NUCLEOTIDE SEQUENCE</scope>
    <source>
        <strain evidence="7">ChiSxjej5B17-1746</strain>
    </source>
</reference>
<dbReference type="Pfam" id="PF00574">
    <property type="entry name" value="CLP_protease"/>
    <property type="match status" value="1"/>
</dbReference>
<dbReference type="GO" id="GO:0006515">
    <property type="term" value="P:protein quality control for misfolded or incompletely synthesized proteins"/>
    <property type="evidence" value="ECO:0007669"/>
    <property type="project" value="TreeGrafter"/>
</dbReference>
<dbReference type="PANTHER" id="PTHR10381">
    <property type="entry name" value="ATP-DEPENDENT CLP PROTEASE PROTEOLYTIC SUBUNIT"/>
    <property type="match status" value="1"/>
</dbReference>
<dbReference type="InterPro" id="IPR029045">
    <property type="entry name" value="ClpP/crotonase-like_dom_sf"/>
</dbReference>
<dbReference type="Proteomes" id="UP000824264">
    <property type="component" value="Unassembled WGS sequence"/>
</dbReference>